<evidence type="ECO:0000256" key="1">
    <source>
        <dbReference type="SAM" id="SignalP"/>
    </source>
</evidence>
<dbReference type="Proteomes" id="UP001081709">
    <property type="component" value="Unassembled WGS sequence"/>
</dbReference>
<feature type="chain" id="PRO_5045760477" evidence="1">
    <location>
        <begin position="29"/>
        <end position="84"/>
    </location>
</feature>
<accession>A0ABT3WPI8</accession>
<protein>
    <submittedName>
        <fullName evidence="2">Uncharacterized protein</fullName>
    </submittedName>
</protein>
<evidence type="ECO:0000313" key="3">
    <source>
        <dbReference type="Proteomes" id="UP001081709"/>
    </source>
</evidence>
<dbReference type="RefSeq" id="WP_267186127.1">
    <property type="nucleotide sequence ID" value="NZ_JAPMKV010000001.1"/>
</dbReference>
<proteinExistence type="predicted"/>
<organism evidence="2 3">
    <name type="scientific">Corynebacterium pygosceleis</name>
    <dbReference type="NCBI Taxonomy" id="2800406"/>
    <lineage>
        <taxon>Bacteria</taxon>
        <taxon>Bacillati</taxon>
        <taxon>Actinomycetota</taxon>
        <taxon>Actinomycetes</taxon>
        <taxon>Mycobacteriales</taxon>
        <taxon>Corynebacteriaceae</taxon>
        <taxon>Corynebacterium</taxon>
    </lineage>
</organism>
<reference evidence="2" key="1">
    <citation type="submission" date="2022-11" db="EMBL/GenBank/DDBJ databases">
        <title>Corynebacterium sp. isolated from Penguins.</title>
        <authorList>
            <person name="Sedlar K."/>
            <person name="Svec P."/>
        </authorList>
    </citation>
    <scope>NUCLEOTIDE SEQUENCE</scope>
    <source>
        <strain evidence="2">P7003</strain>
    </source>
</reference>
<name>A0ABT3WPI8_9CORY</name>
<keyword evidence="3" id="KW-1185">Reference proteome</keyword>
<sequence length="84" mass="8910">MTRRNTRLRRTGTAALVCLALGTGPLAAAPASADENNPIGLEHTAEKTEYADDTPAMYWNVRDLFMQISGGADTTLDGATAGER</sequence>
<keyword evidence="1" id="KW-0732">Signal</keyword>
<evidence type="ECO:0000313" key="2">
    <source>
        <dbReference type="EMBL" id="MCX7443983.1"/>
    </source>
</evidence>
<comment type="caution">
    <text evidence="2">The sequence shown here is derived from an EMBL/GenBank/DDBJ whole genome shotgun (WGS) entry which is preliminary data.</text>
</comment>
<feature type="signal peptide" evidence="1">
    <location>
        <begin position="1"/>
        <end position="28"/>
    </location>
</feature>
<gene>
    <name evidence="2" type="ORF">OS125_01820</name>
</gene>
<dbReference type="EMBL" id="JAPMKV010000001">
    <property type="protein sequence ID" value="MCX7443983.1"/>
    <property type="molecule type" value="Genomic_DNA"/>
</dbReference>